<evidence type="ECO:0000313" key="2">
    <source>
        <dbReference type="EMBL" id="MDX8150976.1"/>
    </source>
</evidence>
<evidence type="ECO:0000313" key="3">
    <source>
        <dbReference type="Proteomes" id="UP001277761"/>
    </source>
</evidence>
<dbReference type="EMBL" id="JAXAVX010000002">
    <property type="protein sequence ID" value="MDX8150976.1"/>
    <property type="molecule type" value="Genomic_DNA"/>
</dbReference>
<organism evidence="2 3">
    <name type="scientific">Patulibacter brassicae</name>
    <dbReference type="NCBI Taxonomy" id="1705717"/>
    <lineage>
        <taxon>Bacteria</taxon>
        <taxon>Bacillati</taxon>
        <taxon>Actinomycetota</taxon>
        <taxon>Thermoleophilia</taxon>
        <taxon>Solirubrobacterales</taxon>
        <taxon>Patulibacteraceae</taxon>
        <taxon>Patulibacter</taxon>
    </lineage>
</organism>
<dbReference type="InterPro" id="IPR021440">
    <property type="entry name" value="DUF3089"/>
</dbReference>
<dbReference type="Proteomes" id="UP001277761">
    <property type="component" value="Unassembled WGS sequence"/>
</dbReference>
<feature type="signal peptide" evidence="1">
    <location>
        <begin position="1"/>
        <end position="21"/>
    </location>
</feature>
<keyword evidence="1" id="KW-0732">Signal</keyword>
<reference evidence="2 3" key="1">
    <citation type="submission" date="2023-11" db="EMBL/GenBank/DDBJ databases">
        <authorList>
            <person name="Xu M."/>
            <person name="Jiang T."/>
        </authorList>
    </citation>
    <scope>NUCLEOTIDE SEQUENCE [LARGE SCALE GENOMIC DNA]</scope>
    <source>
        <strain evidence="2 3">SD</strain>
    </source>
</reference>
<dbReference type="RefSeq" id="WP_319953129.1">
    <property type="nucleotide sequence ID" value="NZ_JAXAVX010000002.1"/>
</dbReference>
<gene>
    <name evidence="2" type="ORF">SK069_05170</name>
</gene>
<protein>
    <submittedName>
        <fullName evidence="2">DUF3089 domain-containing protein</fullName>
    </submittedName>
</protein>
<dbReference type="InterPro" id="IPR029058">
    <property type="entry name" value="AB_hydrolase_fold"/>
</dbReference>
<feature type="chain" id="PRO_5045372219" evidence="1">
    <location>
        <begin position="22"/>
        <end position="501"/>
    </location>
</feature>
<dbReference type="SUPFAM" id="SSF53474">
    <property type="entry name" value="alpha/beta-Hydrolases"/>
    <property type="match status" value="1"/>
</dbReference>
<sequence length="501" mass="52795">MRSTGSLVATVAVGAAALGGAALGPGAGAPLTGPERAGAAQGRTVWLCRPGLPGDPCSGDLTTTVQARGQADRVVPEPVPATPPVDCFYVYPTVSNQLGPSASRTVEPELESIARFQAQRFSQQCRVFAPVYRQRTLVALVSANGDAAVRRTAYADVAQAFDEYLRDDNRGRGIVLVGHSQGAGILRRLLRERFDGAASAPLRARLVSALLLGGNVTVAAGRDRGGDLIDVPLCTREAQAGCVIAYSAFAASPPATSRFGRVTPGVDPQTEERLPPTGREVACVNPASIAANAPTELTSYVPSRAFAPGGIAAGVLVTYGGLPPRADTPWVRPADRYRARCVREGGARVLRLSGIDGARPLQPFPGPGWGVHLVDVNVALGDLQRAVAAQTATWRAEREAAARPPASTTRLGPFVTYTGRERRVARRACRAGAVTVRVAGPDVTGMLVRVGGRAVGSDVVAPYRVRFAARRLARGRLTRVRVEVERTGGLRSVRTKRMRRC</sequence>
<comment type="caution">
    <text evidence="2">The sequence shown here is derived from an EMBL/GenBank/DDBJ whole genome shotgun (WGS) entry which is preliminary data.</text>
</comment>
<dbReference type="Pfam" id="PF11288">
    <property type="entry name" value="DUF3089"/>
    <property type="match status" value="1"/>
</dbReference>
<accession>A0ABU4VJ79</accession>
<keyword evidence="3" id="KW-1185">Reference proteome</keyword>
<proteinExistence type="predicted"/>
<evidence type="ECO:0000256" key="1">
    <source>
        <dbReference type="SAM" id="SignalP"/>
    </source>
</evidence>
<name>A0ABU4VJ79_9ACTN</name>